<dbReference type="InterPro" id="IPR036457">
    <property type="entry name" value="PPM-type-like_dom_sf"/>
</dbReference>
<comment type="cofactor">
    <cofactor evidence="1 11">
        <name>Mn(2+)</name>
        <dbReference type="ChEBI" id="CHEBI:29035"/>
    </cofactor>
</comment>
<organism evidence="13 14">
    <name type="scientific">Gossypium arboreum</name>
    <name type="common">Tree cotton</name>
    <name type="synonym">Gossypium nanking</name>
    <dbReference type="NCBI Taxonomy" id="29729"/>
    <lineage>
        <taxon>Eukaryota</taxon>
        <taxon>Viridiplantae</taxon>
        <taxon>Streptophyta</taxon>
        <taxon>Embryophyta</taxon>
        <taxon>Tracheophyta</taxon>
        <taxon>Spermatophyta</taxon>
        <taxon>Magnoliopsida</taxon>
        <taxon>eudicotyledons</taxon>
        <taxon>Gunneridae</taxon>
        <taxon>Pentapetalae</taxon>
        <taxon>rosids</taxon>
        <taxon>malvids</taxon>
        <taxon>Malvales</taxon>
        <taxon>Malvaceae</taxon>
        <taxon>Malvoideae</taxon>
        <taxon>Gossypium</taxon>
    </lineage>
</organism>
<evidence type="ECO:0000313" key="13">
    <source>
        <dbReference type="EMBL" id="KHG28173.1"/>
    </source>
</evidence>
<dbReference type="PANTHER" id="PTHR12320:SF83">
    <property type="entry name" value="PROTEIN PHOSPHATASE 2C 55-RELATED"/>
    <property type="match status" value="1"/>
</dbReference>
<keyword evidence="14" id="KW-1185">Reference proteome</keyword>
<evidence type="ECO:0000256" key="1">
    <source>
        <dbReference type="ARBA" id="ARBA00001936"/>
    </source>
</evidence>
<evidence type="ECO:0000256" key="7">
    <source>
        <dbReference type="ARBA" id="ARBA00022912"/>
    </source>
</evidence>
<dbReference type="GO" id="GO:0004722">
    <property type="term" value="F:protein serine/threonine phosphatase activity"/>
    <property type="evidence" value="ECO:0007669"/>
    <property type="project" value="UniProtKB-EC"/>
</dbReference>
<sequence length="524" mass="55656">MPSALFLKLSTVRNGIQRTECKLQDSLEILMGKGKLGFRNYRFFHSSRLSGLADFQGFLPSGTVLAACSDSLSVNRGRNISAVGAFSRTVSVPSVSGPAFQVCRYHIDCALVDSSQIAPPVSKCQSSPMAVSSCGVVIGGFVDSLKLKHGHLSSSASSADIFYGNRSIHPRISLKSLEKPNNYAIYGQFLHGIGKRWCNCNLSSGSGSRAFHGSSPSCLSAGTARDVPFDNSGGEEQVPSSEEKISTGKTLKLLSGSCYLPHPDKEDTGGEDAHFICADEQAIGLADGVGGWADLGIDAGQFSRELMSKSVSAIQEEPKGSINPARVLEKAHSSTKAKGSSTACVIALGDQGLHAINLGDSGFMVVRDGCTIFRSPVQQHDFNFTYQLESGNNADLPSSGQIFAVPVAPGDVIIAGTDGLFDNLYNNEITAVVVHALRAGFGPEVTAQKIAALAQERAQARDRQTPFSTAAQDAGFRYYGGKLDDITVVVSYVTSSDEGSQNIKRNEYKGFKQKELNSEQLPSG</sequence>
<dbReference type="Pfam" id="PF13672">
    <property type="entry name" value="PP2C_2"/>
    <property type="match status" value="1"/>
</dbReference>
<dbReference type="SUPFAM" id="SSF81606">
    <property type="entry name" value="PP2C-like"/>
    <property type="match status" value="1"/>
</dbReference>
<comment type="catalytic activity">
    <reaction evidence="10 11">
        <text>O-phospho-L-threonyl-[protein] + H2O = L-threonyl-[protein] + phosphate</text>
        <dbReference type="Rhea" id="RHEA:47004"/>
        <dbReference type="Rhea" id="RHEA-COMP:11060"/>
        <dbReference type="Rhea" id="RHEA-COMP:11605"/>
        <dbReference type="ChEBI" id="CHEBI:15377"/>
        <dbReference type="ChEBI" id="CHEBI:30013"/>
        <dbReference type="ChEBI" id="CHEBI:43474"/>
        <dbReference type="ChEBI" id="CHEBI:61977"/>
        <dbReference type="EC" id="3.1.3.16"/>
    </reaction>
</comment>
<gene>
    <name evidence="13" type="ORF">F383_08076</name>
</gene>
<dbReference type="GO" id="GO:0009507">
    <property type="term" value="C:chloroplast"/>
    <property type="evidence" value="ECO:0007669"/>
    <property type="project" value="TreeGrafter"/>
</dbReference>
<comment type="catalytic activity">
    <reaction evidence="9 11">
        <text>O-phospho-L-seryl-[protein] + H2O = L-seryl-[protein] + phosphate</text>
        <dbReference type="Rhea" id="RHEA:20629"/>
        <dbReference type="Rhea" id="RHEA-COMP:9863"/>
        <dbReference type="Rhea" id="RHEA-COMP:11604"/>
        <dbReference type="ChEBI" id="CHEBI:15377"/>
        <dbReference type="ChEBI" id="CHEBI:29999"/>
        <dbReference type="ChEBI" id="CHEBI:43474"/>
        <dbReference type="ChEBI" id="CHEBI:83421"/>
        <dbReference type="EC" id="3.1.3.16"/>
    </reaction>
</comment>
<evidence type="ECO:0000256" key="9">
    <source>
        <dbReference type="ARBA" id="ARBA00047761"/>
    </source>
</evidence>
<dbReference type="Proteomes" id="UP000032142">
    <property type="component" value="Unassembled WGS sequence"/>
</dbReference>
<keyword evidence="7 11" id="KW-0904">Protein phosphatase</keyword>
<dbReference type="EC" id="3.1.3.16" evidence="11"/>
<dbReference type="InterPro" id="IPR039123">
    <property type="entry name" value="PPTC7"/>
</dbReference>
<dbReference type="SMART" id="SM00332">
    <property type="entry name" value="PP2Cc"/>
    <property type="match status" value="1"/>
</dbReference>
<evidence type="ECO:0000256" key="8">
    <source>
        <dbReference type="ARBA" id="ARBA00023211"/>
    </source>
</evidence>
<evidence type="ECO:0000259" key="12">
    <source>
        <dbReference type="PROSITE" id="PS51746"/>
    </source>
</evidence>
<evidence type="ECO:0000256" key="4">
    <source>
        <dbReference type="ARBA" id="ARBA00022723"/>
    </source>
</evidence>
<evidence type="ECO:0000256" key="2">
    <source>
        <dbReference type="ARBA" id="ARBA00001946"/>
    </source>
</evidence>
<dbReference type="EMBL" id="KN443935">
    <property type="protein sequence ID" value="KHG28173.1"/>
    <property type="molecule type" value="Genomic_DNA"/>
</dbReference>
<dbReference type="AlphaFoldDB" id="A0A0B0PNZ7"/>
<feature type="domain" description="PPM-type phosphatase" evidence="12">
    <location>
        <begin position="254"/>
        <end position="493"/>
    </location>
</feature>
<evidence type="ECO:0000313" key="14">
    <source>
        <dbReference type="Proteomes" id="UP000032142"/>
    </source>
</evidence>
<dbReference type="FunFam" id="3.60.40.10:FF:000138">
    <property type="entry name" value="5-azacytidine resistance protein azr1"/>
    <property type="match status" value="1"/>
</dbReference>
<protein>
    <recommendedName>
        <fullName evidence="11">Protein phosphatase</fullName>
        <ecNumber evidence="11">3.1.3.16</ecNumber>
    </recommendedName>
</protein>
<comment type="cofactor">
    <cofactor evidence="2 11">
        <name>Mg(2+)</name>
        <dbReference type="ChEBI" id="CHEBI:18420"/>
    </cofactor>
</comment>
<dbReference type="GO" id="GO:0046872">
    <property type="term" value="F:metal ion binding"/>
    <property type="evidence" value="ECO:0007669"/>
    <property type="project" value="UniProtKB-UniRule"/>
</dbReference>
<keyword evidence="8 11" id="KW-0464">Manganese</keyword>
<dbReference type="PANTHER" id="PTHR12320">
    <property type="entry name" value="PROTEIN PHOSPHATASE 2C"/>
    <property type="match status" value="1"/>
</dbReference>
<keyword evidence="4 11" id="KW-0479">Metal-binding</keyword>
<dbReference type="SMART" id="SM00331">
    <property type="entry name" value="PP2C_SIG"/>
    <property type="match status" value="1"/>
</dbReference>
<name>A0A0B0PNZ7_GOSAR</name>
<keyword evidence="5 11" id="KW-0378">Hydrolase</keyword>
<accession>A0A0B0PNZ7</accession>
<comment type="similarity">
    <text evidence="3 11">Belongs to the PP2C family.</text>
</comment>
<evidence type="ECO:0000256" key="11">
    <source>
        <dbReference type="RuleBase" id="RU366020"/>
    </source>
</evidence>
<evidence type="ECO:0000256" key="6">
    <source>
        <dbReference type="ARBA" id="ARBA00022842"/>
    </source>
</evidence>
<evidence type="ECO:0000256" key="10">
    <source>
        <dbReference type="ARBA" id="ARBA00048336"/>
    </source>
</evidence>
<dbReference type="PROSITE" id="PS51746">
    <property type="entry name" value="PPM_2"/>
    <property type="match status" value="1"/>
</dbReference>
<keyword evidence="6 11" id="KW-0460">Magnesium</keyword>
<dbReference type="InterPro" id="IPR001932">
    <property type="entry name" value="PPM-type_phosphatase-like_dom"/>
</dbReference>
<evidence type="ECO:0000256" key="5">
    <source>
        <dbReference type="ARBA" id="ARBA00022801"/>
    </source>
</evidence>
<reference evidence="14" key="1">
    <citation type="submission" date="2014-09" db="EMBL/GenBank/DDBJ databases">
        <authorList>
            <person name="Mudge J."/>
            <person name="Ramaraj T."/>
            <person name="Lindquist I.E."/>
            <person name="Bharti A.K."/>
            <person name="Sundararajan A."/>
            <person name="Cameron C.T."/>
            <person name="Woodward J.E."/>
            <person name="May G.D."/>
            <person name="Brubaker C."/>
            <person name="Broadhvest J."/>
            <person name="Wilkins T.A."/>
        </authorList>
    </citation>
    <scope>NUCLEOTIDE SEQUENCE</scope>
    <source>
        <strain evidence="14">cv. AKA8401</strain>
    </source>
</reference>
<dbReference type="Gene3D" id="3.60.40.10">
    <property type="entry name" value="PPM-type phosphatase domain"/>
    <property type="match status" value="2"/>
</dbReference>
<evidence type="ECO:0000256" key="3">
    <source>
        <dbReference type="ARBA" id="ARBA00006702"/>
    </source>
</evidence>
<proteinExistence type="inferred from homology"/>